<keyword evidence="3" id="KW-1185">Reference proteome</keyword>
<evidence type="ECO:0000313" key="3">
    <source>
        <dbReference type="Proteomes" id="UP001328107"/>
    </source>
</evidence>
<feature type="compositionally biased region" description="Basic and acidic residues" evidence="1">
    <location>
        <begin position="238"/>
        <end position="247"/>
    </location>
</feature>
<sequence length="247" mass="26841">IINLLSMEDATNNRVERGTSVSNNQRDASARPRSTLPTGDQLSPEVRLAAAKKHVNLLLQKLNEQARGHHLRGDYKLVAICARQAKVAKKQYWELRNALRKKMEVTDVKLKTKTASAVGEDGGSGAAKRAEGTEGRGEQRKLDVKTTSVEKKDGGSNAVTARGASGEGNESVASPDLLTDAPADSSGEDEPRKKKMQSMNFLSSSDEEEGEEQAPQEESDGDDEMDVGDGMEDEEDEKTEKNELECP</sequence>
<proteinExistence type="predicted"/>
<feature type="compositionally biased region" description="Polar residues" evidence="1">
    <location>
        <begin position="13"/>
        <end position="27"/>
    </location>
</feature>
<evidence type="ECO:0000256" key="1">
    <source>
        <dbReference type="SAM" id="MobiDB-lite"/>
    </source>
</evidence>
<accession>A0AAN5I3X3</accession>
<evidence type="ECO:0000313" key="2">
    <source>
        <dbReference type="EMBL" id="GMR50565.1"/>
    </source>
</evidence>
<feature type="compositionally biased region" description="Acidic residues" evidence="1">
    <location>
        <begin position="205"/>
        <end position="237"/>
    </location>
</feature>
<reference evidence="3" key="1">
    <citation type="submission" date="2022-10" db="EMBL/GenBank/DDBJ databases">
        <title>Genome assembly of Pristionchus species.</title>
        <authorList>
            <person name="Yoshida K."/>
            <person name="Sommer R.J."/>
        </authorList>
    </citation>
    <scope>NUCLEOTIDE SEQUENCE [LARGE SCALE GENOMIC DNA]</scope>
    <source>
        <strain evidence="3">RS5460</strain>
    </source>
</reference>
<gene>
    <name evidence="2" type="ORF">PMAYCL1PPCAC_20760</name>
</gene>
<feature type="non-terminal residue" evidence="2">
    <location>
        <position position="247"/>
    </location>
</feature>
<feature type="region of interest" description="Disordered" evidence="1">
    <location>
        <begin position="13"/>
        <end position="42"/>
    </location>
</feature>
<comment type="caution">
    <text evidence="2">The sequence shown here is derived from an EMBL/GenBank/DDBJ whole genome shotgun (WGS) entry which is preliminary data.</text>
</comment>
<dbReference type="AlphaFoldDB" id="A0AAN5I3X3"/>
<organism evidence="2 3">
    <name type="scientific">Pristionchus mayeri</name>
    <dbReference type="NCBI Taxonomy" id="1317129"/>
    <lineage>
        <taxon>Eukaryota</taxon>
        <taxon>Metazoa</taxon>
        <taxon>Ecdysozoa</taxon>
        <taxon>Nematoda</taxon>
        <taxon>Chromadorea</taxon>
        <taxon>Rhabditida</taxon>
        <taxon>Rhabditina</taxon>
        <taxon>Diplogasteromorpha</taxon>
        <taxon>Diplogasteroidea</taxon>
        <taxon>Neodiplogasteridae</taxon>
        <taxon>Pristionchus</taxon>
    </lineage>
</organism>
<feature type="region of interest" description="Disordered" evidence="1">
    <location>
        <begin position="116"/>
        <end position="247"/>
    </location>
</feature>
<dbReference type="EMBL" id="BTRK01000004">
    <property type="protein sequence ID" value="GMR50565.1"/>
    <property type="molecule type" value="Genomic_DNA"/>
</dbReference>
<protein>
    <submittedName>
        <fullName evidence="2">Uncharacterized protein</fullName>
    </submittedName>
</protein>
<dbReference type="Proteomes" id="UP001328107">
    <property type="component" value="Unassembled WGS sequence"/>
</dbReference>
<feature type="compositionally biased region" description="Basic and acidic residues" evidence="1">
    <location>
        <begin position="128"/>
        <end position="154"/>
    </location>
</feature>
<name>A0AAN5I3X3_9BILA</name>
<feature type="non-terminal residue" evidence="2">
    <location>
        <position position="1"/>
    </location>
</feature>